<keyword evidence="4" id="KW-0804">Transcription</keyword>
<dbReference type="PANTHER" id="PTHR30419:SF29">
    <property type="entry name" value="LYSR-FAMILY TRANSCRIPTIONAL REGULATOR"/>
    <property type="match status" value="1"/>
</dbReference>
<evidence type="ECO:0000313" key="7">
    <source>
        <dbReference type="Proteomes" id="UP001156666"/>
    </source>
</evidence>
<dbReference type="Pfam" id="PF03466">
    <property type="entry name" value="LysR_substrate"/>
    <property type="match status" value="1"/>
</dbReference>
<reference evidence="6" key="1">
    <citation type="journal article" date="2014" name="Int. J. Syst. Evol. Microbiol.">
        <title>Complete genome sequence of Corynebacterium casei LMG S-19264T (=DSM 44701T), isolated from a smear-ripened cheese.</title>
        <authorList>
            <consortium name="US DOE Joint Genome Institute (JGI-PGF)"/>
            <person name="Walter F."/>
            <person name="Albersmeier A."/>
            <person name="Kalinowski J."/>
            <person name="Ruckert C."/>
        </authorList>
    </citation>
    <scope>NUCLEOTIDE SEQUENCE</scope>
    <source>
        <strain evidence="6">NBRC 108769</strain>
    </source>
</reference>
<evidence type="ECO:0000313" key="6">
    <source>
        <dbReference type="EMBL" id="GLR16197.1"/>
    </source>
</evidence>
<dbReference type="InterPro" id="IPR036388">
    <property type="entry name" value="WH-like_DNA-bd_sf"/>
</dbReference>
<comment type="caution">
    <text evidence="6">The sequence shown here is derived from an EMBL/GenBank/DDBJ whole genome shotgun (WGS) entry which is preliminary data.</text>
</comment>
<dbReference type="PANTHER" id="PTHR30419">
    <property type="entry name" value="HTH-TYPE TRANSCRIPTIONAL REGULATOR YBHD"/>
    <property type="match status" value="1"/>
</dbReference>
<dbReference type="InterPro" id="IPR000847">
    <property type="entry name" value="LysR_HTH_N"/>
</dbReference>
<evidence type="ECO:0000256" key="4">
    <source>
        <dbReference type="ARBA" id="ARBA00023163"/>
    </source>
</evidence>
<proteinExistence type="inferred from homology"/>
<dbReference type="SUPFAM" id="SSF46785">
    <property type="entry name" value="Winged helix' DNA-binding domain"/>
    <property type="match status" value="1"/>
</dbReference>
<reference evidence="6" key="2">
    <citation type="submission" date="2023-01" db="EMBL/GenBank/DDBJ databases">
        <title>Draft genome sequence of Portibacter lacus strain NBRC 108769.</title>
        <authorList>
            <person name="Sun Q."/>
            <person name="Mori K."/>
        </authorList>
    </citation>
    <scope>NUCLEOTIDE SEQUENCE</scope>
    <source>
        <strain evidence="6">NBRC 108769</strain>
    </source>
</reference>
<sequence>MNIQQIEYILAVKDSKNFGQAADQCFITQSTLSTMIARFEDEIGLKIFDRKTKPVTITLEGAQVIKQLEIISNELDNLSDVVKRIKGQLDVNLKIGAIPTVAPYLFPLFLSAFIQKFNEYQFEISEISTAQIVEKILSREIDIGIVSTPLNHPDLKEHHLYDESFYLYDRLNKNNDLLHISEIDLDRLWILEEGHCLRNQVKKICDLPPRKMINGNLHYKSGSLETLMKFVNNNNGLTFLPQLATKDLKEEEKQYLKAFSNPVPARSIGLIVHKHFAKNDLLVQLKEAILLAVEKVISNLNEELKIVSPF</sequence>
<comment type="similarity">
    <text evidence="1">Belongs to the LysR transcriptional regulatory family.</text>
</comment>
<accession>A0AA37WDP9</accession>
<dbReference type="GO" id="GO:0003700">
    <property type="term" value="F:DNA-binding transcription factor activity"/>
    <property type="evidence" value="ECO:0007669"/>
    <property type="project" value="InterPro"/>
</dbReference>
<evidence type="ECO:0000256" key="2">
    <source>
        <dbReference type="ARBA" id="ARBA00023015"/>
    </source>
</evidence>
<dbReference type="GO" id="GO:0003677">
    <property type="term" value="F:DNA binding"/>
    <property type="evidence" value="ECO:0007669"/>
    <property type="project" value="UniProtKB-KW"/>
</dbReference>
<dbReference type="Gene3D" id="3.40.190.10">
    <property type="entry name" value="Periplasmic binding protein-like II"/>
    <property type="match status" value="2"/>
</dbReference>
<dbReference type="InterPro" id="IPR050950">
    <property type="entry name" value="HTH-type_LysR_regulators"/>
</dbReference>
<dbReference type="CDD" id="cd08411">
    <property type="entry name" value="PBP2_OxyR"/>
    <property type="match status" value="1"/>
</dbReference>
<dbReference type="InterPro" id="IPR005119">
    <property type="entry name" value="LysR_subst-bd"/>
</dbReference>
<evidence type="ECO:0000259" key="5">
    <source>
        <dbReference type="PROSITE" id="PS50931"/>
    </source>
</evidence>
<keyword evidence="7" id="KW-1185">Reference proteome</keyword>
<organism evidence="6 7">
    <name type="scientific">Portibacter lacus</name>
    <dbReference type="NCBI Taxonomy" id="1099794"/>
    <lineage>
        <taxon>Bacteria</taxon>
        <taxon>Pseudomonadati</taxon>
        <taxon>Bacteroidota</taxon>
        <taxon>Saprospiria</taxon>
        <taxon>Saprospirales</taxon>
        <taxon>Haliscomenobacteraceae</taxon>
        <taxon>Portibacter</taxon>
    </lineage>
</organism>
<evidence type="ECO:0000256" key="3">
    <source>
        <dbReference type="ARBA" id="ARBA00023125"/>
    </source>
</evidence>
<name>A0AA37WDP9_9BACT</name>
<dbReference type="GO" id="GO:0005829">
    <property type="term" value="C:cytosol"/>
    <property type="evidence" value="ECO:0007669"/>
    <property type="project" value="TreeGrafter"/>
</dbReference>
<dbReference type="RefSeq" id="WP_235292999.1">
    <property type="nucleotide sequence ID" value="NZ_BSOH01000005.1"/>
</dbReference>
<evidence type="ECO:0000256" key="1">
    <source>
        <dbReference type="ARBA" id="ARBA00009437"/>
    </source>
</evidence>
<dbReference type="PROSITE" id="PS50931">
    <property type="entry name" value="HTH_LYSR"/>
    <property type="match status" value="1"/>
</dbReference>
<dbReference type="InterPro" id="IPR036390">
    <property type="entry name" value="WH_DNA-bd_sf"/>
</dbReference>
<dbReference type="Gene3D" id="1.10.10.10">
    <property type="entry name" value="Winged helix-like DNA-binding domain superfamily/Winged helix DNA-binding domain"/>
    <property type="match status" value="1"/>
</dbReference>
<dbReference type="Proteomes" id="UP001156666">
    <property type="component" value="Unassembled WGS sequence"/>
</dbReference>
<keyword evidence="2" id="KW-0805">Transcription regulation</keyword>
<protein>
    <submittedName>
        <fullName evidence="6">Transcriptional regulator</fullName>
    </submittedName>
</protein>
<gene>
    <name evidence="6" type="ORF">GCM10007940_08120</name>
</gene>
<dbReference type="AlphaFoldDB" id="A0AA37WDP9"/>
<dbReference type="Pfam" id="PF00126">
    <property type="entry name" value="HTH_1"/>
    <property type="match status" value="1"/>
</dbReference>
<dbReference type="EMBL" id="BSOH01000005">
    <property type="protein sequence ID" value="GLR16197.1"/>
    <property type="molecule type" value="Genomic_DNA"/>
</dbReference>
<dbReference type="SUPFAM" id="SSF53850">
    <property type="entry name" value="Periplasmic binding protein-like II"/>
    <property type="match status" value="1"/>
</dbReference>
<feature type="domain" description="HTH lysR-type" evidence="5">
    <location>
        <begin position="1"/>
        <end position="58"/>
    </location>
</feature>
<keyword evidence="3" id="KW-0238">DNA-binding</keyword>